<comment type="caution">
    <text evidence="5">The sequence shown here is derived from an EMBL/GenBank/DDBJ whole genome shotgun (WGS) entry which is preliminary data.</text>
</comment>
<dbReference type="Proteomes" id="UP001596113">
    <property type="component" value="Unassembled WGS sequence"/>
</dbReference>
<dbReference type="PROSITE" id="PS00894">
    <property type="entry name" value="HTH_DEOR_1"/>
    <property type="match status" value="1"/>
</dbReference>
<name>A0ABW0HWB4_9BACL</name>
<dbReference type="Pfam" id="PF00455">
    <property type="entry name" value="DeoRC"/>
    <property type="match status" value="1"/>
</dbReference>
<dbReference type="PANTHER" id="PTHR30363">
    <property type="entry name" value="HTH-TYPE TRANSCRIPTIONAL REGULATOR SRLR-RELATED"/>
    <property type="match status" value="1"/>
</dbReference>
<keyword evidence="6" id="KW-1185">Reference proteome</keyword>
<dbReference type="SMART" id="SM00420">
    <property type="entry name" value="HTH_DEOR"/>
    <property type="match status" value="1"/>
</dbReference>
<evidence type="ECO:0000313" key="5">
    <source>
        <dbReference type="EMBL" id="MFC5404585.1"/>
    </source>
</evidence>
<dbReference type="PANTHER" id="PTHR30363:SF51">
    <property type="entry name" value="HTH-TYPE TRANSCRIPTIONAL REPRESSOR GLCR"/>
    <property type="match status" value="1"/>
</dbReference>
<dbReference type="PROSITE" id="PS51000">
    <property type="entry name" value="HTH_DEOR_2"/>
    <property type="match status" value="1"/>
</dbReference>
<dbReference type="RefSeq" id="WP_378135006.1">
    <property type="nucleotide sequence ID" value="NZ_JBHSMI010000028.1"/>
</dbReference>
<proteinExistence type="predicted"/>
<dbReference type="GO" id="GO:0003677">
    <property type="term" value="F:DNA binding"/>
    <property type="evidence" value="ECO:0007669"/>
    <property type="project" value="UniProtKB-KW"/>
</dbReference>
<dbReference type="InterPro" id="IPR037171">
    <property type="entry name" value="NagB/RpiA_transferase-like"/>
</dbReference>
<dbReference type="InterPro" id="IPR036388">
    <property type="entry name" value="WH-like_DNA-bd_sf"/>
</dbReference>
<accession>A0ABW0HWB4</accession>
<evidence type="ECO:0000256" key="3">
    <source>
        <dbReference type="ARBA" id="ARBA00023163"/>
    </source>
</evidence>
<dbReference type="Pfam" id="PF08220">
    <property type="entry name" value="HTH_DeoR"/>
    <property type="match status" value="1"/>
</dbReference>
<dbReference type="SMART" id="SM01134">
    <property type="entry name" value="DeoRC"/>
    <property type="match status" value="1"/>
</dbReference>
<protein>
    <submittedName>
        <fullName evidence="5">DeoR/GlpR family DNA-binding transcription regulator</fullName>
    </submittedName>
</protein>
<organism evidence="5 6">
    <name type="scientific">Cohnella soli</name>
    <dbReference type="NCBI Taxonomy" id="425005"/>
    <lineage>
        <taxon>Bacteria</taxon>
        <taxon>Bacillati</taxon>
        <taxon>Bacillota</taxon>
        <taxon>Bacilli</taxon>
        <taxon>Bacillales</taxon>
        <taxon>Paenibacillaceae</taxon>
        <taxon>Cohnella</taxon>
    </lineage>
</organism>
<dbReference type="InterPro" id="IPR014036">
    <property type="entry name" value="DeoR-like_C"/>
</dbReference>
<dbReference type="PRINTS" id="PR00037">
    <property type="entry name" value="HTHLACR"/>
</dbReference>
<dbReference type="Gene3D" id="3.40.50.1360">
    <property type="match status" value="1"/>
</dbReference>
<feature type="domain" description="HTH deoR-type" evidence="4">
    <location>
        <begin position="3"/>
        <end position="58"/>
    </location>
</feature>
<dbReference type="InterPro" id="IPR018356">
    <property type="entry name" value="Tscrpt_reg_HTH_DeoR_CS"/>
</dbReference>
<sequence>MDQTQRLAKILELLESRKQLTQEELALTFSISKDTARRDILSLTEQGLVDRIRGGISLPVMKAQITSYTERLVNHAADKQAIAAKAVACIPSGATIMLDVSTTVHFIAKQLIQTGLLVVTHSIDNAIAVSSGRQDNRVYLLGGYFNPDSHLLYGSSISEQLQQFYFDYAFIGASGLTEDGVFYAELEDIHVKKSIVQHAKKVCLVVDASKTNQTSPFKIGFEGIDLLITNRCLPAAIQEKLDTCGVEVLLTSYEEEKR</sequence>
<evidence type="ECO:0000313" key="6">
    <source>
        <dbReference type="Proteomes" id="UP001596113"/>
    </source>
</evidence>
<evidence type="ECO:0000256" key="1">
    <source>
        <dbReference type="ARBA" id="ARBA00023015"/>
    </source>
</evidence>
<dbReference type="EMBL" id="JBHSMI010000028">
    <property type="protein sequence ID" value="MFC5404585.1"/>
    <property type="molecule type" value="Genomic_DNA"/>
</dbReference>
<keyword evidence="2 5" id="KW-0238">DNA-binding</keyword>
<reference evidence="6" key="1">
    <citation type="journal article" date="2019" name="Int. J. Syst. Evol. Microbiol.">
        <title>The Global Catalogue of Microorganisms (GCM) 10K type strain sequencing project: providing services to taxonomists for standard genome sequencing and annotation.</title>
        <authorList>
            <consortium name="The Broad Institute Genomics Platform"/>
            <consortium name="The Broad Institute Genome Sequencing Center for Infectious Disease"/>
            <person name="Wu L."/>
            <person name="Ma J."/>
        </authorList>
    </citation>
    <scope>NUCLEOTIDE SEQUENCE [LARGE SCALE GENOMIC DNA]</scope>
    <source>
        <strain evidence="6">CGMCC 1.18575</strain>
    </source>
</reference>
<dbReference type="Gene3D" id="1.10.10.10">
    <property type="entry name" value="Winged helix-like DNA-binding domain superfamily/Winged helix DNA-binding domain"/>
    <property type="match status" value="1"/>
</dbReference>
<dbReference type="SUPFAM" id="SSF46785">
    <property type="entry name" value="Winged helix' DNA-binding domain"/>
    <property type="match status" value="1"/>
</dbReference>
<keyword evidence="1" id="KW-0805">Transcription regulation</keyword>
<dbReference type="InterPro" id="IPR050313">
    <property type="entry name" value="Carb_Metab_HTH_regulators"/>
</dbReference>
<dbReference type="SUPFAM" id="SSF100950">
    <property type="entry name" value="NagB/RpiA/CoA transferase-like"/>
    <property type="match status" value="1"/>
</dbReference>
<evidence type="ECO:0000256" key="2">
    <source>
        <dbReference type="ARBA" id="ARBA00023125"/>
    </source>
</evidence>
<dbReference type="InterPro" id="IPR001034">
    <property type="entry name" value="DeoR_HTH"/>
</dbReference>
<keyword evidence="3" id="KW-0804">Transcription</keyword>
<evidence type="ECO:0000259" key="4">
    <source>
        <dbReference type="PROSITE" id="PS51000"/>
    </source>
</evidence>
<dbReference type="InterPro" id="IPR036390">
    <property type="entry name" value="WH_DNA-bd_sf"/>
</dbReference>
<gene>
    <name evidence="5" type="ORF">ACFPOF_17760</name>
</gene>